<dbReference type="InterPro" id="IPR003115">
    <property type="entry name" value="ParB_N"/>
</dbReference>
<reference evidence="3 4" key="1">
    <citation type="journal article" date="2001" name="Proc. Natl. Acad. Sci. U.S.A.">
        <title>Nucleotide sequence and predicted functions of the entire Sinorhizobium meliloti pSymA megaplasmid.</title>
        <authorList>
            <person name="Barnett M.J."/>
            <person name="Fisher R.F."/>
            <person name="Jones T."/>
            <person name="Komp C."/>
            <person name="Abola A.P."/>
            <person name="Barloy-Hubler F."/>
            <person name="Bowser L."/>
            <person name="Capela D."/>
            <person name="Galibert F."/>
            <person name="Gouzy J."/>
            <person name="Gurjal M."/>
            <person name="Hong A."/>
            <person name="Huizar L."/>
            <person name="Hyman R.W."/>
            <person name="Kahn D."/>
            <person name="Kahn M.L."/>
            <person name="Kalman S."/>
            <person name="Keating D.H."/>
            <person name="Palm C."/>
            <person name="Peck M.C."/>
            <person name="Surzycki R."/>
            <person name="Wells D.H."/>
            <person name="Yeh K.-C."/>
            <person name="Davis R.W."/>
            <person name="Federspiel N.A."/>
            <person name="Long S.R."/>
        </authorList>
    </citation>
    <scope>NUCLEOTIDE SEQUENCE [LARGE SCALE GENOMIC DNA]</scope>
    <source>
        <strain evidence="3 4">1021</strain>
        <plasmid evidence="4">Plasmid pSymA</plasmid>
    </source>
</reference>
<keyword evidence="4" id="KW-1185">Reference proteome</keyword>
<dbReference type="Proteomes" id="UP000001976">
    <property type="component" value="Plasmid pSymA"/>
</dbReference>
<dbReference type="KEGG" id="sme:SMa2393"/>
<dbReference type="OrthoDB" id="7908920at2"/>
<dbReference type="SUPFAM" id="SSF109709">
    <property type="entry name" value="KorB DNA-binding domain-like"/>
    <property type="match status" value="1"/>
</dbReference>
<dbReference type="Pfam" id="PF07506">
    <property type="entry name" value="RepB"/>
    <property type="match status" value="1"/>
</dbReference>
<dbReference type="InterPro" id="IPR050336">
    <property type="entry name" value="Chromosome_partition/occlusion"/>
</dbReference>
<evidence type="ECO:0000256" key="1">
    <source>
        <dbReference type="ARBA" id="ARBA00006295"/>
    </source>
</evidence>
<dbReference type="GO" id="GO:0003677">
    <property type="term" value="F:DNA binding"/>
    <property type="evidence" value="ECO:0007669"/>
    <property type="project" value="InterPro"/>
</dbReference>
<dbReference type="SUPFAM" id="SSF110849">
    <property type="entry name" value="ParB/Sulfiredoxin"/>
    <property type="match status" value="1"/>
</dbReference>
<dbReference type="CDD" id="cd16405">
    <property type="entry name" value="RepB_like_N"/>
    <property type="match status" value="1"/>
</dbReference>
<evidence type="ECO:0000313" key="4">
    <source>
        <dbReference type="Proteomes" id="UP000001976"/>
    </source>
</evidence>
<accession>Q92XG1</accession>
<dbReference type="AlphaFoldDB" id="Q92XG1"/>
<dbReference type="Pfam" id="PF02195">
    <property type="entry name" value="ParB_N"/>
    <property type="match status" value="1"/>
</dbReference>
<dbReference type="NCBIfam" id="TIGR03454">
    <property type="entry name" value="partition_RepB"/>
    <property type="match status" value="1"/>
</dbReference>
<dbReference type="PANTHER" id="PTHR33375:SF1">
    <property type="entry name" value="CHROMOSOME-PARTITIONING PROTEIN PARB-RELATED"/>
    <property type="match status" value="1"/>
</dbReference>
<organism evidence="3 4">
    <name type="scientific">Rhizobium meliloti (strain 1021)</name>
    <name type="common">Ensifer meliloti</name>
    <name type="synonym">Sinorhizobium meliloti</name>
    <dbReference type="NCBI Taxonomy" id="266834"/>
    <lineage>
        <taxon>Bacteria</taxon>
        <taxon>Pseudomonadati</taxon>
        <taxon>Pseudomonadota</taxon>
        <taxon>Alphaproteobacteria</taxon>
        <taxon>Hyphomicrobiales</taxon>
        <taxon>Rhizobiaceae</taxon>
        <taxon>Sinorhizobium/Ensifer group</taxon>
        <taxon>Sinorhizobium</taxon>
    </lineage>
</organism>
<evidence type="ECO:0000259" key="2">
    <source>
        <dbReference type="SMART" id="SM00470"/>
    </source>
</evidence>
<keyword evidence="3" id="KW-0614">Plasmid</keyword>
<dbReference type="InterPro" id="IPR036086">
    <property type="entry name" value="ParB/Sulfiredoxin_sf"/>
</dbReference>
<dbReference type="InterPro" id="IPR017819">
    <property type="entry name" value="Plasmid_partition_RepB"/>
</dbReference>
<dbReference type="SMART" id="SM00470">
    <property type="entry name" value="ParB"/>
    <property type="match status" value="1"/>
</dbReference>
<dbReference type="PANTHER" id="PTHR33375">
    <property type="entry name" value="CHROMOSOME-PARTITIONING PROTEIN PARB-RELATED"/>
    <property type="match status" value="1"/>
</dbReference>
<proteinExistence type="inferred from homology"/>
<dbReference type="Gene3D" id="1.10.10.2830">
    <property type="match status" value="1"/>
</dbReference>
<protein>
    <submittedName>
        <fullName evidence="3">RepB2 replication protein</fullName>
    </submittedName>
</protein>
<sequence>MSRKDSKGLFANVLGQLENSAEKGGMQRSTSPHLLKVAAGVRQMQERSELAERLLKDGGQIVEIDPDEIMESAIRDRFDSGYSEAGIADLLESMREHGQSTPGLVRPVRGAARPFQIVFGRRRLAAAKLLGIKFKAIARELSDEDAIVLQGEENSNRKDLSFIERCLFAQSQEAAGYRRDVICKSLSTGRSHISEMIRIAAALPREILMQIGPAPEIGRRRWIEFEVRWAAHREPAKVAQLVLEQEQIQASSSDLRFTAVFEALTKVDVRAAASSTSDLISHGLVLGQIQRGKSAAKLTFNKSVPSGFVDFIAGQIESLHDQFMQKQSSKQGD</sequence>
<dbReference type="NCBIfam" id="TIGR00180">
    <property type="entry name" value="parB_part"/>
    <property type="match status" value="1"/>
</dbReference>
<dbReference type="EnsemblBacteria" id="AAK65951">
    <property type="protein sequence ID" value="AAK65951"/>
    <property type="gene ID" value="SMa2393"/>
</dbReference>
<dbReference type="EMBL" id="AE006469">
    <property type="protein sequence ID" value="AAK65951.2"/>
    <property type="molecule type" value="Genomic_DNA"/>
</dbReference>
<dbReference type="GO" id="GO:0007059">
    <property type="term" value="P:chromosome segregation"/>
    <property type="evidence" value="ECO:0007669"/>
    <property type="project" value="TreeGrafter"/>
</dbReference>
<dbReference type="InterPro" id="IPR037972">
    <property type="entry name" value="RepB_N"/>
</dbReference>
<dbReference type="InterPro" id="IPR004437">
    <property type="entry name" value="ParB/RepB/Spo0J"/>
</dbReference>
<dbReference type="GO" id="GO:0005694">
    <property type="term" value="C:chromosome"/>
    <property type="evidence" value="ECO:0007669"/>
    <property type="project" value="TreeGrafter"/>
</dbReference>
<dbReference type="RefSeq" id="WP_010968236.1">
    <property type="nucleotide sequence ID" value="NC_003037.1"/>
</dbReference>
<geneLocation type="plasmid" evidence="3 4">
    <name>pSymA</name>
</geneLocation>
<dbReference type="HOGENOM" id="CLU_069128_0_0_5"/>
<dbReference type="PATRIC" id="fig|266834.11.peg.1350"/>
<name>Q92XG1_RHIME</name>
<dbReference type="Gene3D" id="3.90.1530.30">
    <property type="match status" value="1"/>
</dbReference>
<comment type="similarity">
    <text evidence="1">Belongs to the ParB family.</text>
</comment>
<feature type="domain" description="ParB-like N-terminal" evidence="2">
    <location>
        <begin position="62"/>
        <end position="155"/>
    </location>
</feature>
<dbReference type="InterPro" id="IPR011111">
    <property type="entry name" value="Plasmid_RepB"/>
</dbReference>
<evidence type="ECO:0000313" key="3">
    <source>
        <dbReference type="EMBL" id="AAK65951.2"/>
    </source>
</evidence>
<reference evidence="4" key="2">
    <citation type="journal article" date="2001" name="Science">
        <title>The composite genome of the legume symbiont Sinorhizobium meliloti.</title>
        <authorList>
            <person name="Galibert F."/>
            <person name="Finan T.M."/>
            <person name="Long S.R."/>
            <person name="Puehler A."/>
            <person name="Abola P."/>
            <person name="Ampe F."/>
            <person name="Barloy-Hubler F."/>
            <person name="Barnett M.J."/>
            <person name="Becker A."/>
            <person name="Boistard P."/>
            <person name="Bothe G."/>
            <person name="Boutry M."/>
            <person name="Bowser L."/>
            <person name="Buhrmester J."/>
            <person name="Cadieu E."/>
            <person name="Capela D."/>
            <person name="Chain P."/>
            <person name="Cowie A."/>
            <person name="Davis R.W."/>
            <person name="Dreano S."/>
            <person name="Federspiel N.A."/>
            <person name="Fisher R.F."/>
            <person name="Gloux S."/>
            <person name="Godrie T."/>
            <person name="Goffeau A."/>
            <person name="Golding B."/>
            <person name="Gouzy J."/>
            <person name="Gurjal M."/>
            <person name="Hernandez-Lucas I."/>
            <person name="Hong A."/>
            <person name="Huizar L."/>
            <person name="Hyman R.W."/>
            <person name="Jones T."/>
            <person name="Kahn D."/>
            <person name="Kahn M.L."/>
            <person name="Kalman S."/>
            <person name="Keating D.H."/>
            <person name="Kiss E."/>
            <person name="Komp C."/>
            <person name="Lelaure V."/>
            <person name="Masuy D."/>
            <person name="Palm C."/>
            <person name="Peck M.C."/>
            <person name="Pohl T.M."/>
            <person name="Portetelle D."/>
            <person name="Purnelle B."/>
            <person name="Ramsperger U."/>
            <person name="Surzycki R."/>
            <person name="Thebault P."/>
            <person name="Vandenbol M."/>
            <person name="Vorhoelter F.J."/>
            <person name="Weidner S."/>
            <person name="Wells D.H."/>
            <person name="Wong K."/>
            <person name="Yeh K.-C."/>
            <person name="Batut J."/>
        </authorList>
    </citation>
    <scope>NUCLEOTIDE SEQUENCE [LARGE SCALE GENOMIC DNA]</scope>
    <source>
        <strain evidence="4">1021</strain>
        <plasmid evidence="4">Plasmid pSymA</plasmid>
    </source>
</reference>
<gene>
    <name evidence="3" type="primary">repB2</name>
    <name evidence="3" type="ORF">SMa2393</name>
</gene>